<dbReference type="GO" id="GO:0016787">
    <property type="term" value="F:hydrolase activity"/>
    <property type="evidence" value="ECO:0007669"/>
    <property type="project" value="UniProtKB-KW"/>
</dbReference>
<dbReference type="PATRIC" id="fig|1423775.4.peg.1489"/>
<keyword evidence="2" id="KW-1185">Reference proteome</keyword>
<evidence type="ECO:0000313" key="2">
    <source>
        <dbReference type="Proteomes" id="UP000051248"/>
    </source>
</evidence>
<accession>A0A0R1KGP7</accession>
<dbReference type="PANTHER" id="PTHR43434">
    <property type="entry name" value="PHOSPHOGLYCOLATE PHOSPHATASE"/>
    <property type="match status" value="1"/>
</dbReference>
<dbReference type="GO" id="GO:0004713">
    <property type="term" value="F:protein tyrosine kinase activity"/>
    <property type="evidence" value="ECO:0007669"/>
    <property type="project" value="TreeGrafter"/>
</dbReference>
<evidence type="ECO:0000313" key="1">
    <source>
        <dbReference type="EMBL" id="KRK79098.1"/>
    </source>
</evidence>
<dbReference type="Gene3D" id="1.10.150.240">
    <property type="entry name" value="Putative phosphatase, domain 2"/>
    <property type="match status" value="1"/>
</dbReference>
<organism evidence="1 2">
    <name type="scientific">Companilactobacillus nodensis DSM 19682 = JCM 14932 = NBRC 107160</name>
    <dbReference type="NCBI Taxonomy" id="1423775"/>
    <lineage>
        <taxon>Bacteria</taxon>
        <taxon>Bacillati</taxon>
        <taxon>Bacillota</taxon>
        <taxon>Bacilli</taxon>
        <taxon>Lactobacillales</taxon>
        <taxon>Lactobacillaceae</taxon>
        <taxon>Companilactobacillus</taxon>
    </lineage>
</organism>
<dbReference type="SUPFAM" id="SSF56784">
    <property type="entry name" value="HAD-like"/>
    <property type="match status" value="1"/>
</dbReference>
<protein>
    <submittedName>
        <fullName evidence="1">Haloacid dehalogenase family hydrolase</fullName>
    </submittedName>
</protein>
<dbReference type="Gene3D" id="3.40.50.1000">
    <property type="entry name" value="HAD superfamily/HAD-like"/>
    <property type="match status" value="1"/>
</dbReference>
<dbReference type="eggNOG" id="COG0546">
    <property type="taxonomic scope" value="Bacteria"/>
</dbReference>
<dbReference type="Pfam" id="PF13419">
    <property type="entry name" value="HAD_2"/>
    <property type="match status" value="1"/>
</dbReference>
<name>A0A0R1KGP7_9LACO</name>
<dbReference type="Proteomes" id="UP000051248">
    <property type="component" value="Unassembled WGS sequence"/>
</dbReference>
<reference evidence="1 2" key="1">
    <citation type="journal article" date="2015" name="Genome Announc.">
        <title>Expanding the biotechnology potential of lactobacilli through comparative genomics of 213 strains and associated genera.</title>
        <authorList>
            <person name="Sun Z."/>
            <person name="Harris H.M."/>
            <person name="McCann A."/>
            <person name="Guo C."/>
            <person name="Argimon S."/>
            <person name="Zhang W."/>
            <person name="Yang X."/>
            <person name="Jeffery I.B."/>
            <person name="Cooney J.C."/>
            <person name="Kagawa T.F."/>
            <person name="Liu W."/>
            <person name="Song Y."/>
            <person name="Salvetti E."/>
            <person name="Wrobel A."/>
            <person name="Rasinkangas P."/>
            <person name="Parkhill J."/>
            <person name="Rea M.C."/>
            <person name="O'Sullivan O."/>
            <person name="Ritari J."/>
            <person name="Douillard F.P."/>
            <person name="Paul Ross R."/>
            <person name="Yang R."/>
            <person name="Briner A.E."/>
            <person name="Felis G.E."/>
            <person name="de Vos W.M."/>
            <person name="Barrangou R."/>
            <person name="Klaenhammer T.R."/>
            <person name="Caufield P.W."/>
            <person name="Cui Y."/>
            <person name="Zhang H."/>
            <person name="O'Toole P.W."/>
        </authorList>
    </citation>
    <scope>NUCLEOTIDE SEQUENCE [LARGE SCALE GENOMIC DNA]</scope>
    <source>
        <strain evidence="1 2">DSM 19682</strain>
    </source>
</reference>
<dbReference type="EMBL" id="AZDZ01000019">
    <property type="protein sequence ID" value="KRK79098.1"/>
    <property type="molecule type" value="Genomic_DNA"/>
</dbReference>
<sequence>MKSLKYMYKKVDGYVPHDDATLRKYIGPTLGASFQKYDHLEMNDPKAQELFNTFKEYYAIDGWQQYQVYDGIVEMMKELKAGNKEVFVATSKPEIFAKKIIDQIGLKPYIRHVFGASEDEKTRTLKEDVIAYGIEKTSVDLNSDNLVMVGDRSSDIVGAHKNNLKAIGVTYGFGTQDELSKAHSEWIVNTPQDIAKLAMEK</sequence>
<dbReference type="InterPro" id="IPR023198">
    <property type="entry name" value="PGP-like_dom2"/>
</dbReference>
<dbReference type="InterPro" id="IPR050155">
    <property type="entry name" value="HAD-like_hydrolase_sf"/>
</dbReference>
<dbReference type="InterPro" id="IPR041492">
    <property type="entry name" value="HAD_2"/>
</dbReference>
<dbReference type="InterPro" id="IPR036412">
    <property type="entry name" value="HAD-like_sf"/>
</dbReference>
<dbReference type="InterPro" id="IPR023214">
    <property type="entry name" value="HAD_sf"/>
</dbReference>
<keyword evidence="1" id="KW-0378">Hydrolase</keyword>
<dbReference type="AlphaFoldDB" id="A0A0R1KGP7"/>
<comment type="caution">
    <text evidence="1">The sequence shown here is derived from an EMBL/GenBank/DDBJ whole genome shotgun (WGS) entry which is preliminary data.</text>
</comment>
<dbReference type="STRING" id="1423775.FD03_GL001461"/>
<gene>
    <name evidence="1" type="ORF">FD03_GL001461</name>
</gene>
<dbReference type="PANTHER" id="PTHR43434:SF20">
    <property type="entry name" value="5'-NUCLEOTIDASE"/>
    <property type="match status" value="1"/>
</dbReference>
<proteinExistence type="predicted"/>
<dbReference type="GO" id="GO:0005829">
    <property type="term" value="C:cytosol"/>
    <property type="evidence" value="ECO:0007669"/>
    <property type="project" value="TreeGrafter"/>
</dbReference>